<evidence type="ECO:0000256" key="1">
    <source>
        <dbReference type="SAM" id="MobiDB-lite"/>
    </source>
</evidence>
<dbReference type="Proteomes" id="UP000694906">
    <property type="component" value="Unplaced"/>
</dbReference>
<dbReference type="GeneID" id="110344936"/>
<reference evidence="3" key="1">
    <citation type="submission" date="2025-08" db="UniProtKB">
        <authorList>
            <consortium name="RefSeq"/>
        </authorList>
    </citation>
    <scope>IDENTIFICATION</scope>
</reference>
<feature type="region of interest" description="Disordered" evidence="1">
    <location>
        <begin position="147"/>
        <end position="166"/>
    </location>
</feature>
<feature type="region of interest" description="Disordered" evidence="1">
    <location>
        <begin position="294"/>
        <end position="354"/>
    </location>
</feature>
<feature type="region of interest" description="Disordered" evidence="1">
    <location>
        <begin position="223"/>
        <end position="251"/>
    </location>
</feature>
<evidence type="ECO:0000313" key="2">
    <source>
        <dbReference type="Proteomes" id="UP000694906"/>
    </source>
</evidence>
<name>A0AAX6RFZ3_HETGA</name>
<organism evidence="2 3">
    <name type="scientific">Heterocephalus glaber</name>
    <name type="common">Naked mole rat</name>
    <dbReference type="NCBI Taxonomy" id="10181"/>
    <lineage>
        <taxon>Eukaryota</taxon>
        <taxon>Metazoa</taxon>
        <taxon>Chordata</taxon>
        <taxon>Craniata</taxon>
        <taxon>Vertebrata</taxon>
        <taxon>Euteleostomi</taxon>
        <taxon>Mammalia</taxon>
        <taxon>Eutheria</taxon>
        <taxon>Euarchontoglires</taxon>
        <taxon>Glires</taxon>
        <taxon>Rodentia</taxon>
        <taxon>Hystricomorpha</taxon>
        <taxon>Bathyergidae</taxon>
        <taxon>Heterocephalus</taxon>
    </lineage>
</organism>
<gene>
    <name evidence="3" type="primary">LOC110344936</name>
</gene>
<dbReference type="AlphaFoldDB" id="A0AAX6RFZ3"/>
<evidence type="ECO:0000313" key="3">
    <source>
        <dbReference type="RefSeq" id="XP_021096266.1"/>
    </source>
</evidence>
<accession>A0AAX6RFZ3</accession>
<protein>
    <submittedName>
        <fullName evidence="3">Uncharacterized protein LOC110344936</fullName>
    </submittedName>
</protein>
<dbReference type="RefSeq" id="XP_021096266.1">
    <property type="nucleotide sequence ID" value="XM_021240607.1"/>
</dbReference>
<feature type="region of interest" description="Disordered" evidence="1">
    <location>
        <begin position="73"/>
        <end position="112"/>
    </location>
</feature>
<proteinExistence type="predicted"/>
<keyword evidence="2" id="KW-1185">Reference proteome</keyword>
<sequence>MAALRTSRRTRERRVASLPWVSACALSYRVPLAFSFHSPFLILSPPPILFRIWRSWASCALLGPSGLRGRSSGLRAGGGCSPSQAQSSGLLAPRRAVLPPPRPSSGCCQPSRPRLGSSSPLLGAWHFAPCDFAVPVLALALSPLSRRSLSLSPPPSRSLPLPLSPRSRRSFRLPTHPFLPLSVSIACLFFLEPSDPAEQPRRKIPETIAKSLQWNLRSSSISAPFSSGARGSSSGKMTATPFAPPTDPGNQKVKLLKVPLTKPPPLTPRGCSSNSCFEVLKRIQNVRRCYIPPWEGRKRGSAGSNHPLTPCAQGRLAGSSSLQPEEKVPTGSGGTQPSRGPCLRHPAPCSGHLQDPGTLHQRSWWGSGHRRLLFQENTIIFQRL</sequence>